<keyword evidence="4" id="KW-1133">Transmembrane helix</keyword>
<dbReference type="KEGG" id="lit:FPZ52_10865"/>
<keyword evidence="2 3" id="KW-0175">Coiled coil</keyword>
<evidence type="ECO:0000256" key="3">
    <source>
        <dbReference type="SAM" id="Coils"/>
    </source>
</evidence>
<dbReference type="EMBL" id="CP042261">
    <property type="protein sequence ID" value="QDY70069.1"/>
    <property type="molecule type" value="Genomic_DNA"/>
</dbReference>
<keyword evidence="4" id="KW-0472">Membrane</keyword>
<feature type="transmembrane region" description="Helical" evidence="4">
    <location>
        <begin position="290"/>
        <end position="308"/>
    </location>
</feature>
<dbReference type="OrthoDB" id="9806939at2"/>
<dbReference type="AlphaFoldDB" id="A0A5B8I8H0"/>
<proteinExistence type="predicted"/>
<evidence type="ECO:0000313" key="5">
    <source>
        <dbReference type="EMBL" id="QDY70069.1"/>
    </source>
</evidence>
<evidence type="ECO:0000256" key="4">
    <source>
        <dbReference type="SAM" id="Phobius"/>
    </source>
</evidence>
<dbReference type="RefSeq" id="WP_146365444.1">
    <property type="nucleotide sequence ID" value="NZ_CP042261.1"/>
</dbReference>
<comment type="subcellular location">
    <subcellularLocation>
        <location evidence="1">Cell envelope</location>
    </subcellularLocation>
</comment>
<feature type="coiled-coil region" evidence="3">
    <location>
        <begin position="390"/>
        <end position="417"/>
    </location>
</feature>
<dbReference type="Gene3D" id="2.40.30.170">
    <property type="match status" value="1"/>
</dbReference>
<keyword evidence="6" id="KW-1185">Reference proteome</keyword>
<protein>
    <submittedName>
        <fullName evidence="5">HlyD family efflux transporter periplasmic adaptor subunit</fullName>
    </submittedName>
</protein>
<organism evidence="5 6">
    <name type="scientific">Qingshengfaniella alkalisoli</name>
    <dbReference type="NCBI Taxonomy" id="2599296"/>
    <lineage>
        <taxon>Bacteria</taxon>
        <taxon>Pseudomonadati</taxon>
        <taxon>Pseudomonadota</taxon>
        <taxon>Alphaproteobacteria</taxon>
        <taxon>Rhodobacterales</taxon>
        <taxon>Paracoccaceae</taxon>
        <taxon>Qingshengfaniella</taxon>
    </lineage>
</organism>
<sequence>MNEASPDHERSPEAGSAKSRSLLAALNTCFATQTRDPDFPKRLAHLVSALTSSPTAIVFGMGAKGVPQLLASIPSGTPNPVAVSLAEKVFEKPREDGAILLMSQPYLAARVVLQGGGDAAIVIDLPQDGPIVQSLAYERLTLIAALSYRQYRHPDLDGYQNLMAQVGPLVAGDSGKRQEFVDTLAQVCGADYAAIAYFDGHRLKEVTISKPAGYVSRLAPTGALRKEMRDTARNRMRGRDRVFAPFPGQQAGIVIHLHGSKRNQGLLPLASAAFSLHAPPAKRPKVKRGWLALIALAVAVLVGAFIPVQNNVEIPATVEATNRRVLAAPFEGEIEDIMLRDGQTVALGEGPLIRMVTTALDLALDTARSDYSTALIAREVARSANNASDLRSAELEVQTLRERVDLLEQQRDSAEIFAPISGVVYAPDIASQSGQSVQEGEALFEIADLNDLRLSLLVPSSEIERVRSDVVGQFRPDHAPGLRINSTITEIRADGGDDTVVFPGLASLSENTALHPGMRGVLLIEQGTYPAWRAIWQKLRQRHRAN</sequence>
<dbReference type="PANTHER" id="PTHR32347:SF23">
    <property type="entry name" value="BLL5650 PROTEIN"/>
    <property type="match status" value="1"/>
</dbReference>
<evidence type="ECO:0000313" key="6">
    <source>
        <dbReference type="Proteomes" id="UP000318483"/>
    </source>
</evidence>
<keyword evidence="4" id="KW-0812">Transmembrane</keyword>
<dbReference type="Proteomes" id="UP000318483">
    <property type="component" value="Chromosome"/>
</dbReference>
<dbReference type="GO" id="GO:0030313">
    <property type="term" value="C:cell envelope"/>
    <property type="evidence" value="ECO:0007669"/>
    <property type="project" value="UniProtKB-SubCell"/>
</dbReference>
<reference evidence="5 6" key="1">
    <citation type="submission" date="2019-07" db="EMBL/GenBank/DDBJ databases">
        <title>Litoreibacter alkalisoli sp. nov., isolated from saline-alkaline soil.</title>
        <authorList>
            <person name="Wang S."/>
            <person name="Xu L."/>
            <person name="Xing Y.-T."/>
            <person name="Sun J.-Q."/>
        </authorList>
    </citation>
    <scope>NUCLEOTIDE SEQUENCE [LARGE SCALE GENOMIC DNA]</scope>
    <source>
        <strain evidence="5 6">LN3S51</strain>
    </source>
</reference>
<dbReference type="SUPFAM" id="SSF111369">
    <property type="entry name" value="HlyD-like secretion proteins"/>
    <property type="match status" value="1"/>
</dbReference>
<evidence type="ECO:0000256" key="2">
    <source>
        <dbReference type="ARBA" id="ARBA00023054"/>
    </source>
</evidence>
<accession>A0A5B8I8H0</accession>
<dbReference type="InterPro" id="IPR050465">
    <property type="entry name" value="UPF0194_transport"/>
</dbReference>
<evidence type="ECO:0000256" key="1">
    <source>
        <dbReference type="ARBA" id="ARBA00004196"/>
    </source>
</evidence>
<gene>
    <name evidence="5" type="ORF">FPZ52_10865</name>
</gene>
<name>A0A5B8I8H0_9RHOB</name>
<dbReference type="PANTHER" id="PTHR32347">
    <property type="entry name" value="EFFLUX SYSTEM COMPONENT YKNX-RELATED"/>
    <property type="match status" value="1"/>
</dbReference>